<gene>
    <name evidence="1" type="ORF">NE848_00840</name>
</gene>
<evidence type="ECO:0000313" key="2">
    <source>
        <dbReference type="Proteomes" id="UP001155077"/>
    </source>
</evidence>
<dbReference type="EMBL" id="JAMSCK010000001">
    <property type="protein sequence ID" value="MCM8567909.1"/>
    <property type="molecule type" value="Genomic_DNA"/>
</dbReference>
<proteinExistence type="predicted"/>
<dbReference type="Pfam" id="PF13715">
    <property type="entry name" value="CarbopepD_reg_2"/>
    <property type="match status" value="1"/>
</dbReference>
<comment type="caution">
    <text evidence="1">The sequence shown here is derived from an EMBL/GenBank/DDBJ whole genome shotgun (WGS) entry which is preliminary data.</text>
</comment>
<keyword evidence="2" id="KW-1185">Reference proteome</keyword>
<name>A0ABT0YX48_9FLAO</name>
<organism evidence="1 2">
    <name type="scientific">Gramella jeungdoensis</name>
    <dbReference type="NCBI Taxonomy" id="708091"/>
    <lineage>
        <taxon>Bacteria</taxon>
        <taxon>Pseudomonadati</taxon>
        <taxon>Bacteroidota</taxon>
        <taxon>Flavobacteriia</taxon>
        <taxon>Flavobacteriales</taxon>
        <taxon>Flavobacteriaceae</taxon>
        <taxon>Christiangramia</taxon>
    </lineage>
</organism>
<sequence length="273" mass="30763">MNSSVIQIKFYSFLLLAFLGCFQLTAQESTLLKGKVQAKSGDLEKIHVINLNLEKGSVTNAEGNFQIMANRNDSLYVSSVQFENKTIIVTGEMLESGNLTIVLSDKINELAEVMVDDIKLSGYLANDINMISTAGVERKYRLQNELNEFIAKDREQNPYVKPIANGGIRLDKVAGAVMDKLSKNQKKTAVYTPREIANKSIQIVGHKFFREDLGLAENEICNFVYFCTEDAPTFKRLVLNSNAFVLIEYFETRIEEFRDRRGDILNSPKQVPG</sequence>
<accession>A0ABT0YX48</accession>
<evidence type="ECO:0000313" key="1">
    <source>
        <dbReference type="EMBL" id="MCM8567909.1"/>
    </source>
</evidence>
<reference evidence="1" key="1">
    <citation type="submission" date="2022-06" db="EMBL/GenBank/DDBJ databases">
        <title>Gramella sediminis sp. nov., isolated from deep-sea sediment of the Indian Ocean.</title>
        <authorList>
            <person name="Yang L."/>
        </authorList>
    </citation>
    <scope>NUCLEOTIDE SEQUENCE</scope>
    <source>
        <strain evidence="1">HMD3159</strain>
    </source>
</reference>
<dbReference type="Proteomes" id="UP001155077">
    <property type="component" value="Unassembled WGS sequence"/>
</dbReference>
<protein>
    <submittedName>
        <fullName evidence="1">Carboxypeptidase-like regulatory domain-containing protein</fullName>
    </submittedName>
</protein>